<keyword evidence="2" id="KW-0732">Signal</keyword>
<organism evidence="3 4">
    <name type="scientific">Thiocystis violascens (strain ATCC 17096 / DSM 198 / 6111)</name>
    <name type="common">Chromatium violascens</name>
    <dbReference type="NCBI Taxonomy" id="765911"/>
    <lineage>
        <taxon>Bacteria</taxon>
        <taxon>Pseudomonadati</taxon>
        <taxon>Pseudomonadota</taxon>
        <taxon>Gammaproteobacteria</taxon>
        <taxon>Chromatiales</taxon>
        <taxon>Chromatiaceae</taxon>
        <taxon>Thiocystis</taxon>
    </lineage>
</organism>
<accession>I3YB52</accession>
<keyword evidence="1" id="KW-1133">Transmembrane helix</keyword>
<evidence type="ECO:0000313" key="3">
    <source>
        <dbReference type="EMBL" id="AFL74220.1"/>
    </source>
</evidence>
<keyword evidence="1" id="KW-0812">Transmembrane</keyword>
<name>I3YB52_THIV6</name>
<gene>
    <name evidence="3" type="ordered locus">Thivi_2272</name>
</gene>
<protein>
    <recommendedName>
        <fullName evidence="5">PEP-CTERM exosortase interaction domain-containing protein</fullName>
    </recommendedName>
</protein>
<evidence type="ECO:0000313" key="4">
    <source>
        <dbReference type="Proteomes" id="UP000006062"/>
    </source>
</evidence>
<feature type="transmembrane region" description="Helical" evidence="1">
    <location>
        <begin position="181"/>
        <end position="200"/>
    </location>
</feature>
<evidence type="ECO:0000256" key="2">
    <source>
        <dbReference type="SAM" id="SignalP"/>
    </source>
</evidence>
<dbReference type="AlphaFoldDB" id="I3YB52"/>
<dbReference type="KEGG" id="tvi:Thivi_2272"/>
<evidence type="ECO:0008006" key="5">
    <source>
        <dbReference type="Google" id="ProtNLM"/>
    </source>
</evidence>
<evidence type="ECO:0000256" key="1">
    <source>
        <dbReference type="SAM" id="Phobius"/>
    </source>
</evidence>
<proteinExistence type="predicted"/>
<feature type="chain" id="PRO_5003682577" description="PEP-CTERM exosortase interaction domain-containing protein" evidence="2">
    <location>
        <begin position="23"/>
        <end position="205"/>
    </location>
</feature>
<dbReference type="EMBL" id="CP003154">
    <property type="protein sequence ID" value="AFL74220.1"/>
    <property type="molecule type" value="Genomic_DNA"/>
</dbReference>
<reference evidence="3 4" key="1">
    <citation type="submission" date="2012-06" db="EMBL/GenBank/DDBJ databases">
        <title>Complete sequence of Thiocystis violascens DSM 198.</title>
        <authorList>
            <consortium name="US DOE Joint Genome Institute"/>
            <person name="Lucas S."/>
            <person name="Han J."/>
            <person name="Lapidus A."/>
            <person name="Cheng J.-F."/>
            <person name="Goodwin L."/>
            <person name="Pitluck S."/>
            <person name="Peters L."/>
            <person name="Ovchinnikova G."/>
            <person name="Teshima H."/>
            <person name="Detter J.C."/>
            <person name="Han C."/>
            <person name="Tapia R."/>
            <person name="Land M."/>
            <person name="Hauser L."/>
            <person name="Kyrpides N."/>
            <person name="Ivanova N."/>
            <person name="Pagani I."/>
            <person name="Vogl K."/>
            <person name="Liu Z."/>
            <person name="Frigaard N.-U."/>
            <person name="Bryant D."/>
            <person name="Woyke T."/>
        </authorList>
    </citation>
    <scope>NUCLEOTIDE SEQUENCE [LARGE SCALE GENOMIC DNA]</scope>
    <source>
        <strain evidence="4">ATCC 17096 / DSM 198 / 6111</strain>
    </source>
</reference>
<dbReference type="Proteomes" id="UP000006062">
    <property type="component" value="Chromosome"/>
</dbReference>
<sequence>MTRTCITLFVCFTFILPGVAGATAMRFDPVDYGSFSTSYANFPSYPDRFFVNDLLYYQALLEIDVFALPEADSYLLELSPVSQPQGVGLTDTVRIIRYDGDGVVTKSDLDANSYAGFLSISAFGSYSYFDLTYFVNIYKGSGVQFLGLKVEDSTSNFTGVEFKAPVIVAEGVSAVPNPSTLTLFGSGVLILLGFSGFAATRKGDR</sequence>
<keyword evidence="1" id="KW-0472">Membrane</keyword>
<feature type="signal peptide" evidence="2">
    <location>
        <begin position="1"/>
        <end position="22"/>
    </location>
</feature>
<dbReference type="HOGENOM" id="CLU_1337010_0_0_6"/>
<keyword evidence="4" id="KW-1185">Reference proteome</keyword>